<feature type="domain" description="Zinc knuckle CX2CX4HX4C" evidence="2">
    <location>
        <begin position="40"/>
        <end position="86"/>
    </location>
</feature>
<evidence type="ECO:0000313" key="3">
    <source>
        <dbReference type="EMBL" id="KAL0410724.1"/>
    </source>
</evidence>
<evidence type="ECO:0000259" key="2">
    <source>
        <dbReference type="Pfam" id="PF14392"/>
    </source>
</evidence>
<accession>A0AAW2U0X1</accession>
<dbReference type="EMBL" id="JACGWN010000013">
    <property type="protein sequence ID" value="KAL0410724.1"/>
    <property type="molecule type" value="Genomic_DNA"/>
</dbReference>
<feature type="region of interest" description="Disordered" evidence="1">
    <location>
        <begin position="171"/>
        <end position="202"/>
    </location>
</feature>
<gene>
    <name evidence="3" type="ORF">Slati_3662100</name>
</gene>
<reference evidence="3" key="2">
    <citation type="journal article" date="2024" name="Plant">
        <title>Genomic evolution and insights into agronomic trait innovations of Sesamum species.</title>
        <authorList>
            <person name="Miao H."/>
            <person name="Wang L."/>
            <person name="Qu L."/>
            <person name="Liu H."/>
            <person name="Sun Y."/>
            <person name="Le M."/>
            <person name="Wang Q."/>
            <person name="Wei S."/>
            <person name="Zheng Y."/>
            <person name="Lin W."/>
            <person name="Duan Y."/>
            <person name="Cao H."/>
            <person name="Xiong S."/>
            <person name="Wang X."/>
            <person name="Wei L."/>
            <person name="Li C."/>
            <person name="Ma Q."/>
            <person name="Ju M."/>
            <person name="Zhao R."/>
            <person name="Li G."/>
            <person name="Mu C."/>
            <person name="Tian Q."/>
            <person name="Mei H."/>
            <person name="Zhang T."/>
            <person name="Gao T."/>
            <person name="Zhang H."/>
        </authorList>
    </citation>
    <scope>NUCLEOTIDE SEQUENCE</scope>
    <source>
        <strain evidence="3">KEN1</strain>
    </source>
</reference>
<name>A0AAW2U0X1_9LAMI</name>
<comment type="caution">
    <text evidence="3">The sequence shown here is derived from an EMBL/GenBank/DDBJ whole genome shotgun (WGS) entry which is preliminary data.</text>
</comment>
<proteinExistence type="predicted"/>
<sequence length="253" mass="28431">MNRKIAEEIGNSIGKFISTDLSNESHRWRKALRVRIEVAVKEPLKDHFQLISPDNKVRILKIKYERLSDFYHICGTVGHKILSCQKKSSNHLDSNHPFRFGPWIKAENPSIPNPFMPEYKLAAAGEGSGQPNATQEKTPTTSHTVCLLSRQQNYQKTLDDIPKIATAKTFAQNPNHTPGNNSKKETRTFISPEKADLPKLNPDTTPHEIHLLSRLNTDTPPHQNHGNIEADLVAFGPLLPIAHLGWLLPPTIT</sequence>
<feature type="compositionally biased region" description="Polar residues" evidence="1">
    <location>
        <begin position="171"/>
        <end position="181"/>
    </location>
</feature>
<organism evidence="3">
    <name type="scientific">Sesamum latifolium</name>
    <dbReference type="NCBI Taxonomy" id="2727402"/>
    <lineage>
        <taxon>Eukaryota</taxon>
        <taxon>Viridiplantae</taxon>
        <taxon>Streptophyta</taxon>
        <taxon>Embryophyta</taxon>
        <taxon>Tracheophyta</taxon>
        <taxon>Spermatophyta</taxon>
        <taxon>Magnoliopsida</taxon>
        <taxon>eudicotyledons</taxon>
        <taxon>Gunneridae</taxon>
        <taxon>Pentapetalae</taxon>
        <taxon>asterids</taxon>
        <taxon>lamiids</taxon>
        <taxon>Lamiales</taxon>
        <taxon>Pedaliaceae</taxon>
        <taxon>Sesamum</taxon>
    </lineage>
</organism>
<dbReference type="InterPro" id="IPR025836">
    <property type="entry name" value="Zn_knuckle_CX2CX4HX4C"/>
</dbReference>
<dbReference type="Pfam" id="PF14392">
    <property type="entry name" value="zf-CCHC_4"/>
    <property type="match status" value="1"/>
</dbReference>
<feature type="compositionally biased region" description="Basic and acidic residues" evidence="1">
    <location>
        <begin position="182"/>
        <end position="197"/>
    </location>
</feature>
<dbReference type="InterPro" id="IPR040256">
    <property type="entry name" value="At4g02000-like"/>
</dbReference>
<dbReference type="AlphaFoldDB" id="A0AAW2U0X1"/>
<dbReference type="PANTHER" id="PTHR31286">
    <property type="entry name" value="GLYCINE-RICH CELL WALL STRUCTURAL PROTEIN 1.8-LIKE"/>
    <property type="match status" value="1"/>
</dbReference>
<protein>
    <recommendedName>
        <fullName evidence="2">Zinc knuckle CX2CX4HX4C domain-containing protein</fullName>
    </recommendedName>
</protein>
<reference evidence="3" key="1">
    <citation type="submission" date="2020-06" db="EMBL/GenBank/DDBJ databases">
        <authorList>
            <person name="Li T."/>
            <person name="Hu X."/>
            <person name="Zhang T."/>
            <person name="Song X."/>
            <person name="Zhang H."/>
            <person name="Dai N."/>
            <person name="Sheng W."/>
            <person name="Hou X."/>
            <person name="Wei L."/>
        </authorList>
    </citation>
    <scope>NUCLEOTIDE SEQUENCE</scope>
    <source>
        <strain evidence="3">KEN1</strain>
        <tissue evidence="3">Leaf</tissue>
    </source>
</reference>
<evidence type="ECO:0000256" key="1">
    <source>
        <dbReference type="SAM" id="MobiDB-lite"/>
    </source>
</evidence>
<dbReference type="PANTHER" id="PTHR31286:SF178">
    <property type="entry name" value="DUF4283 DOMAIN-CONTAINING PROTEIN"/>
    <property type="match status" value="1"/>
</dbReference>